<dbReference type="SUPFAM" id="SSF46689">
    <property type="entry name" value="Homeodomain-like"/>
    <property type="match status" value="1"/>
</dbReference>
<feature type="domain" description="HTH araC/xylS-type" evidence="4">
    <location>
        <begin position="200"/>
        <end position="298"/>
    </location>
</feature>
<dbReference type="Gene3D" id="1.10.10.60">
    <property type="entry name" value="Homeodomain-like"/>
    <property type="match status" value="1"/>
</dbReference>
<dbReference type="PRINTS" id="PR00032">
    <property type="entry name" value="HTHARAC"/>
</dbReference>
<organism evidence="5 6">
    <name type="scientific">Spirosoma profusum</name>
    <dbReference type="NCBI Taxonomy" id="2771354"/>
    <lineage>
        <taxon>Bacteria</taxon>
        <taxon>Pseudomonadati</taxon>
        <taxon>Bacteroidota</taxon>
        <taxon>Cytophagia</taxon>
        <taxon>Cytophagales</taxon>
        <taxon>Cytophagaceae</taxon>
        <taxon>Spirosoma</taxon>
    </lineage>
</organism>
<dbReference type="AlphaFoldDB" id="A0A926Y4M3"/>
<evidence type="ECO:0000256" key="3">
    <source>
        <dbReference type="ARBA" id="ARBA00023163"/>
    </source>
</evidence>
<dbReference type="PANTHER" id="PTHR43280:SF32">
    <property type="entry name" value="TRANSCRIPTIONAL REGULATORY PROTEIN"/>
    <property type="match status" value="1"/>
</dbReference>
<dbReference type="PROSITE" id="PS01124">
    <property type="entry name" value="HTH_ARAC_FAMILY_2"/>
    <property type="match status" value="1"/>
</dbReference>
<dbReference type="GO" id="GO:0043565">
    <property type="term" value="F:sequence-specific DNA binding"/>
    <property type="evidence" value="ECO:0007669"/>
    <property type="project" value="InterPro"/>
</dbReference>
<evidence type="ECO:0000313" key="5">
    <source>
        <dbReference type="EMBL" id="MBD2703281.1"/>
    </source>
</evidence>
<keyword evidence="6" id="KW-1185">Reference proteome</keyword>
<dbReference type="PANTHER" id="PTHR43280">
    <property type="entry name" value="ARAC-FAMILY TRANSCRIPTIONAL REGULATOR"/>
    <property type="match status" value="1"/>
</dbReference>
<dbReference type="GO" id="GO:0003700">
    <property type="term" value="F:DNA-binding transcription factor activity"/>
    <property type="evidence" value="ECO:0007669"/>
    <property type="project" value="InterPro"/>
</dbReference>
<dbReference type="SUPFAM" id="SSF51215">
    <property type="entry name" value="Regulatory protein AraC"/>
    <property type="match status" value="1"/>
</dbReference>
<evidence type="ECO:0000313" key="6">
    <source>
        <dbReference type="Proteomes" id="UP000598820"/>
    </source>
</evidence>
<dbReference type="InterPro" id="IPR037923">
    <property type="entry name" value="HTH-like"/>
</dbReference>
<sequence>MTTDDAFPAISPKMSQDLFLIRDASWDERFKENFNQFIISRLETSWRVIKLPLPPSRTSNHALFFVTSGQMEVSIGHQTYTVGPQSLVIVPALQIFTIQTISADSTGFMCFVSQEMIRSAVDESDFAFLKLTGHPFVTLSAQQTTFINNLLSRLTVEYLENGAAKTDLIPPYLLVLLTEINRAYAGTFPIKTDASDRLVQRFMDLLTTQIRQSRLTTTYAEQLNVSPNHLNKVIKFRTGKSPSVWIDERIVLEAKVLLFQSDLTVSQVAQQLGFDDQSSFGKLFRKYAQVSPTEFRNHYVRPND</sequence>
<dbReference type="Pfam" id="PF12833">
    <property type="entry name" value="HTH_18"/>
    <property type="match status" value="1"/>
</dbReference>
<gene>
    <name evidence="5" type="ORF">IC229_21730</name>
</gene>
<dbReference type="SMART" id="SM00342">
    <property type="entry name" value="HTH_ARAC"/>
    <property type="match status" value="1"/>
</dbReference>
<dbReference type="InterPro" id="IPR014710">
    <property type="entry name" value="RmlC-like_jellyroll"/>
</dbReference>
<evidence type="ECO:0000256" key="1">
    <source>
        <dbReference type="ARBA" id="ARBA00023015"/>
    </source>
</evidence>
<reference evidence="5" key="1">
    <citation type="submission" date="2020-09" db="EMBL/GenBank/DDBJ databases">
        <authorList>
            <person name="Kim M.K."/>
        </authorList>
    </citation>
    <scope>NUCLEOTIDE SEQUENCE</scope>
    <source>
        <strain evidence="5">BT702</strain>
    </source>
</reference>
<dbReference type="InterPro" id="IPR009057">
    <property type="entry name" value="Homeodomain-like_sf"/>
</dbReference>
<dbReference type="Gene3D" id="2.60.120.10">
    <property type="entry name" value="Jelly Rolls"/>
    <property type="match status" value="1"/>
</dbReference>
<name>A0A926Y4M3_9BACT</name>
<accession>A0A926Y4M3</accession>
<dbReference type="InterPro" id="IPR020449">
    <property type="entry name" value="Tscrpt_reg_AraC-type_HTH"/>
</dbReference>
<keyword evidence="2" id="KW-0238">DNA-binding</keyword>
<dbReference type="EMBL" id="JACWZY010000020">
    <property type="protein sequence ID" value="MBD2703281.1"/>
    <property type="molecule type" value="Genomic_DNA"/>
</dbReference>
<comment type="caution">
    <text evidence="5">The sequence shown here is derived from an EMBL/GenBank/DDBJ whole genome shotgun (WGS) entry which is preliminary data.</text>
</comment>
<evidence type="ECO:0000256" key="2">
    <source>
        <dbReference type="ARBA" id="ARBA00023125"/>
    </source>
</evidence>
<keyword evidence="1" id="KW-0805">Transcription regulation</keyword>
<evidence type="ECO:0000259" key="4">
    <source>
        <dbReference type="PROSITE" id="PS01124"/>
    </source>
</evidence>
<proteinExistence type="predicted"/>
<keyword evidence="3" id="KW-0804">Transcription</keyword>
<dbReference type="InterPro" id="IPR018060">
    <property type="entry name" value="HTH_AraC"/>
</dbReference>
<dbReference type="Proteomes" id="UP000598820">
    <property type="component" value="Unassembled WGS sequence"/>
</dbReference>
<protein>
    <submittedName>
        <fullName evidence="5">Helix-turn-helix domain-containing protein</fullName>
    </submittedName>
</protein>
<dbReference type="RefSeq" id="WP_190889126.1">
    <property type="nucleotide sequence ID" value="NZ_JACWZY010000020.1"/>
</dbReference>